<sequence length="215" mass="23831">MPSALMIANRQRVNGYTQARYPTYQTFYNEVSNYRRVQMPSRPPIQPLTDDDGRNLRELRAAVAVDDGLDEISYPIATIDTCDCVTFPDAAFTLAECTNDAYWGTFQLKLTDGSCYDVSFDETLVYQNCPSGAYPEEVTEYVLCEVDFTAGTDSSESLATSDEAPDTIESTTETTTTSNLRQEGTGGTKKTHIHFSVHRLLSVVLEGLLALQYPA</sequence>
<protein>
    <submittedName>
        <fullName evidence="2">Uncharacterized protein</fullName>
    </submittedName>
</protein>
<evidence type="ECO:0000313" key="3">
    <source>
        <dbReference type="Proteomes" id="UP001632037"/>
    </source>
</evidence>
<keyword evidence="3" id="KW-1185">Reference proteome</keyword>
<evidence type="ECO:0000313" key="2">
    <source>
        <dbReference type="EMBL" id="KAL3672874.1"/>
    </source>
</evidence>
<organism evidence="2 3">
    <name type="scientific">Phytophthora oleae</name>
    <dbReference type="NCBI Taxonomy" id="2107226"/>
    <lineage>
        <taxon>Eukaryota</taxon>
        <taxon>Sar</taxon>
        <taxon>Stramenopiles</taxon>
        <taxon>Oomycota</taxon>
        <taxon>Peronosporomycetes</taxon>
        <taxon>Peronosporales</taxon>
        <taxon>Peronosporaceae</taxon>
        <taxon>Phytophthora</taxon>
    </lineage>
</organism>
<feature type="compositionally biased region" description="Low complexity" evidence="1">
    <location>
        <begin position="167"/>
        <end position="178"/>
    </location>
</feature>
<evidence type="ECO:0000256" key="1">
    <source>
        <dbReference type="SAM" id="MobiDB-lite"/>
    </source>
</evidence>
<dbReference type="AlphaFoldDB" id="A0ABD3G6W2"/>
<feature type="region of interest" description="Disordered" evidence="1">
    <location>
        <begin position="153"/>
        <end position="188"/>
    </location>
</feature>
<proteinExistence type="predicted"/>
<reference evidence="2 3" key="1">
    <citation type="submission" date="2024-09" db="EMBL/GenBank/DDBJ databases">
        <title>Genome sequencing and assembly of Phytophthora oleae, isolate VK10A, causative agent of rot of olive drupes.</title>
        <authorList>
            <person name="Conti Taguali S."/>
            <person name="Riolo M."/>
            <person name="La Spada F."/>
            <person name="Cacciola S.O."/>
            <person name="Dionisio G."/>
        </authorList>
    </citation>
    <scope>NUCLEOTIDE SEQUENCE [LARGE SCALE GENOMIC DNA]</scope>
    <source>
        <strain evidence="2 3">VK10A</strain>
    </source>
</reference>
<accession>A0ABD3G6W2</accession>
<comment type="caution">
    <text evidence="2">The sequence shown here is derived from an EMBL/GenBank/DDBJ whole genome shotgun (WGS) entry which is preliminary data.</text>
</comment>
<gene>
    <name evidence="2" type="ORF">V7S43_002176</name>
</gene>
<dbReference type="Proteomes" id="UP001632037">
    <property type="component" value="Unassembled WGS sequence"/>
</dbReference>
<name>A0ABD3G6W2_9STRA</name>
<dbReference type="EMBL" id="JBIMZQ010000003">
    <property type="protein sequence ID" value="KAL3672874.1"/>
    <property type="molecule type" value="Genomic_DNA"/>
</dbReference>